<keyword evidence="2" id="KW-1185">Reference proteome</keyword>
<gene>
    <name evidence="1" type="ORF">F7R21_33715</name>
</gene>
<dbReference type="InterPro" id="IPR019546">
    <property type="entry name" value="TAT_signal_bac_arc"/>
</dbReference>
<dbReference type="Proteomes" id="UP000430232">
    <property type="component" value="Unassembled WGS sequence"/>
</dbReference>
<dbReference type="NCBIfam" id="TIGR01409">
    <property type="entry name" value="TAT_signal_seq"/>
    <property type="match status" value="1"/>
</dbReference>
<dbReference type="AlphaFoldDB" id="A0A6H9TAN2"/>
<protein>
    <submittedName>
        <fullName evidence="1">Twin-arginine translocation signal domain-containing protein</fullName>
    </submittedName>
</protein>
<accession>A0A6H9TAN2</accession>
<sequence>MACRHAGRARRRALRDLTAAGAAGAAPFPPP</sequence>
<evidence type="ECO:0000313" key="1">
    <source>
        <dbReference type="EMBL" id="KAB0630752.1"/>
    </source>
</evidence>
<organism evidence="1 2">
    <name type="scientific">Burkholderia latens</name>
    <dbReference type="NCBI Taxonomy" id="488446"/>
    <lineage>
        <taxon>Bacteria</taxon>
        <taxon>Pseudomonadati</taxon>
        <taxon>Pseudomonadota</taxon>
        <taxon>Betaproteobacteria</taxon>
        <taxon>Burkholderiales</taxon>
        <taxon>Burkholderiaceae</taxon>
        <taxon>Burkholderia</taxon>
        <taxon>Burkholderia cepacia complex</taxon>
    </lineage>
</organism>
<dbReference type="EMBL" id="VZOJ01000233">
    <property type="protein sequence ID" value="KAB0630752.1"/>
    <property type="molecule type" value="Genomic_DNA"/>
</dbReference>
<proteinExistence type="predicted"/>
<name>A0A6H9TAN2_9BURK</name>
<comment type="caution">
    <text evidence="1">The sequence shown here is derived from an EMBL/GenBank/DDBJ whole genome shotgun (WGS) entry which is preliminary data.</text>
</comment>
<reference evidence="1 2" key="1">
    <citation type="submission" date="2019-09" db="EMBL/GenBank/DDBJ databases">
        <title>Draft genome sequences of 48 bacterial type strains from the CCUG.</title>
        <authorList>
            <person name="Tunovic T."/>
            <person name="Pineiro-Iglesias B."/>
            <person name="Unosson C."/>
            <person name="Inganas E."/>
            <person name="Ohlen M."/>
            <person name="Cardew S."/>
            <person name="Jensie-Markopoulos S."/>
            <person name="Salva-Serra F."/>
            <person name="Jaen-Luchoro D."/>
            <person name="Karlsson R."/>
            <person name="Svensson-Stadler L."/>
            <person name="Chun J."/>
            <person name="Moore E."/>
        </authorList>
    </citation>
    <scope>NUCLEOTIDE SEQUENCE [LARGE SCALE GENOMIC DNA]</scope>
    <source>
        <strain evidence="1 2">CCUG 54555</strain>
    </source>
</reference>
<evidence type="ECO:0000313" key="2">
    <source>
        <dbReference type="Proteomes" id="UP000430232"/>
    </source>
</evidence>